<evidence type="ECO:0000313" key="3">
    <source>
        <dbReference type="EMBL" id="KKZ96965.1"/>
    </source>
</evidence>
<dbReference type="InterPro" id="IPR024735">
    <property type="entry name" value="TcpC"/>
</dbReference>
<dbReference type="CDD" id="cd16428">
    <property type="entry name" value="TcpC_C"/>
    <property type="match status" value="1"/>
</dbReference>
<feature type="coiled-coil region" evidence="1">
    <location>
        <begin position="21"/>
        <end position="49"/>
    </location>
</feature>
<dbReference type="AlphaFoldDB" id="A0A0G8CAY5"/>
<sequence length="368" mass="42054">MVKKRSQKNSEKKKFTFFKKAKNKTTEILDMQQENSEALKEKKKRKTREKVPAITGRKIGKVTFWCVMGFVFAGSSLSFIQLAGPPRAVAVQEKKEEPVKIKMSEAELIAYANSFATNYFNWKVDMNVAEERRKRLEKFLVEGSDEQGGLNRDTLKNASSTLVKSEAVEVRQKGNEAEVTLKIIQKLEPVNNPAPGTTQAPDTPKEPKEVTRYFSIPILMEKGKMVVPNNPTIVHGEREKAPYKIATFKSEGREINTDAEIKKVEQFLQSVFKVYTEGTPEEIAYYFEKSNITNGLKGIMTFSKLENLRIYEDKDKGYRVLVDAKLKDNDSSLEYTYSYDLNLVNKDNKFSISSMKKFENTLEKVEGK</sequence>
<dbReference type="Proteomes" id="UP000035350">
    <property type="component" value="Unassembled WGS sequence"/>
</dbReference>
<organism evidence="3 4">
    <name type="scientific">Bacillus wiedmannii</name>
    <dbReference type="NCBI Taxonomy" id="1890302"/>
    <lineage>
        <taxon>Bacteria</taxon>
        <taxon>Bacillati</taxon>
        <taxon>Bacillota</taxon>
        <taxon>Bacilli</taxon>
        <taxon>Bacillales</taxon>
        <taxon>Bacillaceae</taxon>
        <taxon>Bacillus</taxon>
        <taxon>Bacillus cereus group</taxon>
    </lineage>
</organism>
<evidence type="ECO:0000256" key="1">
    <source>
        <dbReference type="SAM" id="Coils"/>
    </source>
</evidence>
<evidence type="ECO:0008006" key="5">
    <source>
        <dbReference type="Google" id="ProtNLM"/>
    </source>
</evidence>
<dbReference type="RefSeq" id="WP_046958390.1">
    <property type="nucleotide sequence ID" value="NZ_JBCNBH010000051.1"/>
</dbReference>
<keyword evidence="1" id="KW-0175">Coiled coil</keyword>
<dbReference type="PATRIC" id="fig|1396.433.peg.1318"/>
<name>A0A0G8CAY5_9BACI</name>
<dbReference type="EMBL" id="LCYN01000012">
    <property type="protein sequence ID" value="KKZ96965.1"/>
    <property type="molecule type" value="Genomic_DNA"/>
</dbReference>
<proteinExistence type="predicted"/>
<accession>A0A0G8CAY5</accession>
<reference evidence="3 4" key="1">
    <citation type="journal article" date="2015" name="Genome Announc.">
        <title>Next-Generation Whole-Genome Sequencing of Eight Strains of Bacillus cereus, Isolated from Food.</title>
        <authorList>
            <person name="Krawczyk A.O."/>
            <person name="de Jong A."/>
            <person name="Eijlander R.T."/>
            <person name="Berendsen E.M."/>
            <person name="Holsappel S."/>
            <person name="Wells-Bennik M.H."/>
            <person name="Kuipers O.P."/>
        </authorList>
    </citation>
    <scope>NUCLEOTIDE SEQUENCE [LARGE SCALE GENOMIC DNA]</scope>
    <source>
        <strain evidence="3 4">B4147</strain>
    </source>
</reference>
<gene>
    <name evidence="3" type="ORF">B4147_5840</name>
</gene>
<dbReference type="Gene3D" id="3.10.450.540">
    <property type="match status" value="2"/>
</dbReference>
<reference evidence="4" key="2">
    <citation type="submission" date="2015-04" db="EMBL/GenBank/DDBJ databases">
        <title>Draft Genome Sequences of Eight Spore-Forming Food Isolates of Bacillus cereus Genome sequencing.</title>
        <authorList>
            <person name="Krawcyk A.O."/>
            <person name="de Jong A."/>
            <person name="Eijlander R.T."/>
            <person name="Berendsen E.M."/>
            <person name="Holsappel S."/>
            <person name="Wells-Bennik M."/>
            <person name="Kuipers O.P."/>
        </authorList>
    </citation>
    <scope>NUCLEOTIDE SEQUENCE [LARGE SCALE GENOMIC DNA]</scope>
    <source>
        <strain evidence="4">B4147</strain>
    </source>
</reference>
<dbReference type="InterPro" id="IPR035628">
    <property type="entry name" value="TcpC_C"/>
</dbReference>
<comment type="caution">
    <text evidence="3">The sequence shown here is derived from an EMBL/GenBank/DDBJ whole genome shotgun (WGS) entry which is preliminary data.</text>
</comment>
<keyword evidence="2" id="KW-1133">Transmembrane helix</keyword>
<evidence type="ECO:0000313" key="4">
    <source>
        <dbReference type="Proteomes" id="UP000035350"/>
    </source>
</evidence>
<evidence type="ECO:0000256" key="2">
    <source>
        <dbReference type="SAM" id="Phobius"/>
    </source>
</evidence>
<dbReference type="CDD" id="cd16386">
    <property type="entry name" value="TcpC_N"/>
    <property type="match status" value="1"/>
</dbReference>
<keyword evidence="2" id="KW-0812">Transmembrane</keyword>
<dbReference type="Pfam" id="PF12642">
    <property type="entry name" value="TpcC"/>
    <property type="match status" value="1"/>
</dbReference>
<protein>
    <recommendedName>
        <fullName evidence="5">Conjugal transfer protein</fullName>
    </recommendedName>
</protein>
<feature type="transmembrane region" description="Helical" evidence="2">
    <location>
        <begin position="62"/>
        <end position="84"/>
    </location>
</feature>
<keyword evidence="2" id="KW-0472">Membrane</keyword>